<accession>A0A5C1YBD9</accession>
<keyword evidence="5" id="KW-0472">Membrane</keyword>
<dbReference type="InterPro" id="IPR002543">
    <property type="entry name" value="FtsK_dom"/>
</dbReference>
<feature type="region of interest" description="Disordered" evidence="4">
    <location>
        <begin position="973"/>
        <end position="1005"/>
    </location>
</feature>
<dbReference type="GO" id="GO:0003677">
    <property type="term" value="F:DNA binding"/>
    <property type="evidence" value="ECO:0007669"/>
    <property type="project" value="InterPro"/>
</dbReference>
<keyword evidence="5" id="KW-1133">Transmembrane helix</keyword>
<dbReference type="Proteomes" id="UP000324678">
    <property type="component" value="Chromosome"/>
</dbReference>
<dbReference type="EMBL" id="CP043505">
    <property type="protein sequence ID" value="QEO13413.1"/>
    <property type="molecule type" value="Genomic_DNA"/>
</dbReference>
<reference evidence="7 8" key="1">
    <citation type="submission" date="2019-09" db="EMBL/GenBank/DDBJ databases">
        <title>Genome sequencing of strain KACC 19306.</title>
        <authorList>
            <person name="Heo J."/>
            <person name="Kim S.-J."/>
            <person name="Kim J.-S."/>
            <person name="Hong S.-B."/>
            <person name="Kwon S.-W."/>
        </authorList>
    </citation>
    <scope>NUCLEOTIDE SEQUENCE [LARGE SCALE GENOMIC DNA]</scope>
    <source>
        <strain evidence="7 8">KACC 19306</strain>
    </source>
</reference>
<sequence length="1005" mass="105457">MPRRRAQHLADAATPVARALASTVAMPVDAMVPLSLPAPLPDPERPGFPVLATLTPIAGAVVLWVITGSPFALVFAALGPVAAVASLLDGRRQQRRRRRRGAVERSAAFAELDERVRLRHDAERAEAWRRSGSARAALAAPPGSDWRHPDAGRAVLGRASGESSLRLDGTPRDDDDRAALARAAVCEGLPLAAAVADGIGFVGPPALARAAARAALVQAAHRAAPDALAIDLPREAWSWAMRLPHRTGARRLALVDGGSTRPDGRAEGGCIAVAPSEADLPPGLATVLRLESPTAAVLVRYGGLVDRRPVTPELVSEREAAEWAIATARAAAGAATPVEPPRSVPWSTLPQPAGEVDGRARLRAVVGQGVEGRVELDLVADGPHALVAGTTGSGKSEFLLAWVAALAAAYPPEAVAFLLVDFKGGAAFAPLEGLPHVTGIVTDLDEAEARRAVASLRAELRHREQVLAAAGARDLAALDAGTTLPRLVVVVDEFPAMIERFPALGEVIADLAARGRSLGVHLVLAAQRPNGVVRDAITANCQLRIALRVLARSDSVAVIGSDHAAGLPAGTPGRAVLVRGDGRPTVFQSAFADAGALDGLRLRRADAAPARRPWLEPLPHRLAPEHPDLVALIALREPTDAVVFGLADDPDRQRRVAAAWNPERDGNLLVVGAPGSGRTGALAAVARAWQRSRPRAGLVVLDGPRSRQWDALRGELEAVRTGRSGDRLLLIDDLDLRFRGWPEPYRLEAAELIDSLTREGRSAGLVVAASARSANSAGRFAFDGFGQVLRLRHATRADLVQAGGAGELWNDADPVGAGLWRGLRVQVAEVGRIDEAAPPARVPELGAADLRAADSRSVAVVSPSPRSDAPVVAALVGSPPLMFDARPDGARAAEAALAAIDVPGRPIVLAADAESWAGAWSLAAAMRDTAVLVVRGGPLEYRALARDRGLPPLLDERPAQCWLLRPGEAPIRRRWPPTSAEPIDATSAPHATETVENSPHQMRIP</sequence>
<dbReference type="PROSITE" id="PS50901">
    <property type="entry name" value="FTSK"/>
    <property type="match status" value="1"/>
</dbReference>
<evidence type="ECO:0000313" key="7">
    <source>
        <dbReference type="EMBL" id="QEO13413.1"/>
    </source>
</evidence>
<evidence type="ECO:0000256" key="4">
    <source>
        <dbReference type="SAM" id="MobiDB-lite"/>
    </source>
</evidence>
<evidence type="ECO:0000259" key="6">
    <source>
        <dbReference type="PROSITE" id="PS50901"/>
    </source>
</evidence>
<evidence type="ECO:0000256" key="3">
    <source>
        <dbReference type="PROSITE-ProRule" id="PRU00289"/>
    </source>
</evidence>
<dbReference type="InterPro" id="IPR003593">
    <property type="entry name" value="AAA+_ATPase"/>
</dbReference>
<keyword evidence="5" id="KW-0812">Transmembrane</keyword>
<dbReference type="Gene3D" id="3.40.50.300">
    <property type="entry name" value="P-loop containing nucleotide triphosphate hydrolases"/>
    <property type="match status" value="2"/>
</dbReference>
<dbReference type="RefSeq" id="WP_149159437.1">
    <property type="nucleotide sequence ID" value="NZ_CP043505.1"/>
</dbReference>
<dbReference type="SUPFAM" id="SSF52540">
    <property type="entry name" value="P-loop containing nucleoside triphosphate hydrolases"/>
    <property type="match status" value="2"/>
</dbReference>
<evidence type="ECO:0000256" key="1">
    <source>
        <dbReference type="ARBA" id="ARBA00022741"/>
    </source>
</evidence>
<dbReference type="PANTHER" id="PTHR22683">
    <property type="entry name" value="SPORULATION PROTEIN RELATED"/>
    <property type="match status" value="1"/>
</dbReference>
<dbReference type="KEGG" id="ail:FLP10_02540"/>
<dbReference type="GO" id="GO:0005524">
    <property type="term" value="F:ATP binding"/>
    <property type="evidence" value="ECO:0007669"/>
    <property type="project" value="UniProtKB-UniRule"/>
</dbReference>
<dbReference type="InterPro" id="IPR027417">
    <property type="entry name" value="P-loop_NTPase"/>
</dbReference>
<dbReference type="InterPro" id="IPR050206">
    <property type="entry name" value="FtsK/SpoIIIE/SftA"/>
</dbReference>
<dbReference type="AlphaFoldDB" id="A0A5C1YBD9"/>
<keyword evidence="1 3" id="KW-0547">Nucleotide-binding</keyword>
<feature type="domain" description="FtsK" evidence="6">
    <location>
        <begin position="371"/>
        <end position="556"/>
    </location>
</feature>
<feature type="transmembrane region" description="Helical" evidence="5">
    <location>
        <begin position="72"/>
        <end position="90"/>
    </location>
</feature>
<dbReference type="SMART" id="SM00382">
    <property type="entry name" value="AAA"/>
    <property type="match status" value="2"/>
</dbReference>
<evidence type="ECO:0000256" key="5">
    <source>
        <dbReference type="SAM" id="Phobius"/>
    </source>
</evidence>
<feature type="binding site" evidence="3">
    <location>
        <begin position="389"/>
        <end position="396"/>
    </location>
    <ligand>
        <name>ATP</name>
        <dbReference type="ChEBI" id="CHEBI:30616"/>
    </ligand>
</feature>
<evidence type="ECO:0000313" key="8">
    <source>
        <dbReference type="Proteomes" id="UP000324678"/>
    </source>
</evidence>
<proteinExistence type="predicted"/>
<name>A0A5C1YBD9_9MICO</name>
<dbReference type="PANTHER" id="PTHR22683:SF1">
    <property type="entry name" value="TYPE VII SECRETION SYSTEM PROTEIN ESSC"/>
    <property type="match status" value="1"/>
</dbReference>
<organism evidence="7 8">
    <name type="scientific">Agromyces intestinalis</name>
    <dbReference type="NCBI Taxonomy" id="2592652"/>
    <lineage>
        <taxon>Bacteria</taxon>
        <taxon>Bacillati</taxon>
        <taxon>Actinomycetota</taxon>
        <taxon>Actinomycetes</taxon>
        <taxon>Micrococcales</taxon>
        <taxon>Microbacteriaceae</taxon>
        <taxon>Agromyces</taxon>
    </lineage>
</organism>
<feature type="compositionally biased region" description="Polar residues" evidence="4">
    <location>
        <begin position="994"/>
        <end position="1005"/>
    </location>
</feature>
<keyword evidence="8" id="KW-1185">Reference proteome</keyword>
<protein>
    <recommendedName>
        <fullName evidence="6">FtsK domain-containing protein</fullName>
    </recommendedName>
</protein>
<dbReference type="Pfam" id="PF01580">
    <property type="entry name" value="FtsK_SpoIIIE"/>
    <property type="match status" value="1"/>
</dbReference>
<dbReference type="CDD" id="cd01127">
    <property type="entry name" value="TrwB_TraG_TraD_VirD4"/>
    <property type="match status" value="1"/>
</dbReference>
<gene>
    <name evidence="7" type="ORF">FLP10_02540</name>
</gene>
<evidence type="ECO:0000256" key="2">
    <source>
        <dbReference type="ARBA" id="ARBA00022840"/>
    </source>
</evidence>
<dbReference type="OrthoDB" id="9807790at2"/>
<keyword evidence="2 3" id="KW-0067">ATP-binding</keyword>